<evidence type="ECO:0000256" key="1">
    <source>
        <dbReference type="SAM" id="MobiDB-lite"/>
    </source>
</evidence>
<protein>
    <submittedName>
        <fullName evidence="2">Uncharacterized protein</fullName>
    </submittedName>
</protein>
<accession>Q221B2</accession>
<dbReference type="RefSeq" id="WP_011462964.1">
    <property type="nucleotide sequence ID" value="NC_007908.1"/>
</dbReference>
<evidence type="ECO:0000313" key="2">
    <source>
        <dbReference type="EMBL" id="ABD68391.1"/>
    </source>
</evidence>
<dbReference type="Proteomes" id="UP000008332">
    <property type="component" value="Chromosome"/>
</dbReference>
<name>Q221B2_ALBFT</name>
<dbReference type="EMBL" id="CP000267">
    <property type="protein sequence ID" value="ABD68391.1"/>
    <property type="molecule type" value="Genomic_DNA"/>
</dbReference>
<feature type="region of interest" description="Disordered" evidence="1">
    <location>
        <begin position="139"/>
        <end position="182"/>
    </location>
</feature>
<reference evidence="3" key="1">
    <citation type="submission" date="2006-02" db="EMBL/GenBank/DDBJ databases">
        <title>Complete sequence of chromosome of Rhodoferax ferrireducens DSM 15236.</title>
        <authorList>
            <person name="Copeland A."/>
            <person name="Lucas S."/>
            <person name="Lapidus A."/>
            <person name="Barry K."/>
            <person name="Detter J.C."/>
            <person name="Glavina del Rio T."/>
            <person name="Hammon N."/>
            <person name="Israni S."/>
            <person name="Pitluck S."/>
            <person name="Brettin T."/>
            <person name="Bruce D."/>
            <person name="Han C."/>
            <person name="Tapia R."/>
            <person name="Gilna P."/>
            <person name="Kiss H."/>
            <person name="Schmutz J."/>
            <person name="Larimer F."/>
            <person name="Land M."/>
            <person name="Kyrpides N."/>
            <person name="Ivanova N."/>
            <person name="Richardson P."/>
        </authorList>
    </citation>
    <scope>NUCLEOTIDE SEQUENCE [LARGE SCALE GENOMIC DNA]</scope>
    <source>
        <strain evidence="3">ATCC BAA-621 / DSM 15236 / T118</strain>
    </source>
</reference>
<proteinExistence type="predicted"/>
<dbReference type="KEGG" id="rfr:Rfer_0640"/>
<gene>
    <name evidence="2" type="ordered locus">Rfer_0640</name>
</gene>
<dbReference type="STRING" id="338969.Rfer_0640"/>
<dbReference type="eggNOG" id="ENOG5032SXC">
    <property type="taxonomic scope" value="Bacteria"/>
</dbReference>
<feature type="compositionally biased region" description="Acidic residues" evidence="1">
    <location>
        <begin position="139"/>
        <end position="160"/>
    </location>
</feature>
<keyword evidence="3" id="KW-1185">Reference proteome</keyword>
<dbReference type="HOGENOM" id="CLU_1521966_0_0_4"/>
<dbReference type="OrthoDB" id="9179699at2"/>
<dbReference type="AlphaFoldDB" id="Q221B2"/>
<sequence>MNISPFFRNLRSAYQAELEDLRSDSEGRDVMRQRLTQRRKELKFLLQMMELSPEMVAVILHQGFTFKSPAMMEHLLSLAPDEFPDWDSLSDAIQPAPWAHDLIQVIRKEPVGDWFLTVAAGLEYMHHKPATAPAHIHEPEEDADEDLEADMNPLDAEEESDARSREEAGADWMVEQGFDRKD</sequence>
<organism evidence="2 3">
    <name type="scientific">Albidiferax ferrireducens (strain ATCC BAA-621 / DSM 15236 / T118)</name>
    <name type="common">Rhodoferax ferrireducens</name>
    <dbReference type="NCBI Taxonomy" id="338969"/>
    <lineage>
        <taxon>Bacteria</taxon>
        <taxon>Pseudomonadati</taxon>
        <taxon>Pseudomonadota</taxon>
        <taxon>Betaproteobacteria</taxon>
        <taxon>Burkholderiales</taxon>
        <taxon>Comamonadaceae</taxon>
        <taxon>Rhodoferax</taxon>
    </lineage>
</organism>
<evidence type="ECO:0000313" key="3">
    <source>
        <dbReference type="Proteomes" id="UP000008332"/>
    </source>
</evidence>